<dbReference type="RefSeq" id="XP_007334617.1">
    <property type="nucleotide sequence ID" value="XM_007334555.1"/>
</dbReference>
<reference evidence="3" key="1">
    <citation type="journal article" date="2012" name="Proc. Natl. Acad. Sci. U.S.A.">
        <title>Genome sequence of the button mushroom Agaricus bisporus reveals mechanisms governing adaptation to a humic-rich ecological niche.</title>
        <authorList>
            <person name="Morin E."/>
            <person name="Kohler A."/>
            <person name="Baker A.R."/>
            <person name="Foulongne-Oriol M."/>
            <person name="Lombard V."/>
            <person name="Nagy L.G."/>
            <person name="Ohm R.A."/>
            <person name="Patyshakuliyeva A."/>
            <person name="Brun A."/>
            <person name="Aerts A.L."/>
            <person name="Bailey A.M."/>
            <person name="Billette C."/>
            <person name="Coutinho P.M."/>
            <person name="Deakin G."/>
            <person name="Doddapaneni H."/>
            <person name="Floudas D."/>
            <person name="Grimwood J."/>
            <person name="Hilden K."/>
            <person name="Kuees U."/>
            <person name="LaButti K.M."/>
            <person name="Lapidus A."/>
            <person name="Lindquist E.A."/>
            <person name="Lucas S.M."/>
            <person name="Murat C."/>
            <person name="Riley R.W."/>
            <person name="Salamov A.A."/>
            <person name="Schmutz J."/>
            <person name="Subramanian V."/>
            <person name="Woesten H.A.B."/>
            <person name="Xu J."/>
            <person name="Eastwood D.C."/>
            <person name="Foster G.D."/>
            <person name="Sonnenberg A.S."/>
            <person name="Cullen D."/>
            <person name="de Vries R.P."/>
            <person name="Lundell T."/>
            <person name="Hibbett D.S."/>
            <person name="Henrissat B."/>
            <person name="Burton K.S."/>
            <person name="Kerrigan R.W."/>
            <person name="Challen M.P."/>
            <person name="Grigoriev I.V."/>
            <person name="Martin F."/>
        </authorList>
    </citation>
    <scope>NUCLEOTIDE SEQUENCE [LARGE SCALE GENOMIC DNA]</scope>
    <source>
        <strain evidence="3">JB137-S8 / ATCC MYA-4627 / FGSC 10392</strain>
    </source>
</reference>
<sequence length="49" mass="5679">MSSIGESDTSWSDPRPLWYRKPRQTSDEAPVTNDVPFVYTKLLACYLRT</sequence>
<dbReference type="EMBL" id="JH971429">
    <property type="protein sequence ID" value="EKM74728.1"/>
    <property type="molecule type" value="Genomic_DNA"/>
</dbReference>
<evidence type="ECO:0000313" key="2">
    <source>
        <dbReference type="EMBL" id="EKM74728.1"/>
    </source>
</evidence>
<name>K5WVC6_AGABU</name>
<dbReference type="AlphaFoldDB" id="K5WVC6"/>
<dbReference type="InParanoid" id="K5WVC6"/>
<proteinExistence type="predicted"/>
<gene>
    <name evidence="2" type="ORF">AGABI1DRAFT_132917</name>
</gene>
<accession>K5WVC6</accession>
<evidence type="ECO:0000256" key="1">
    <source>
        <dbReference type="SAM" id="MobiDB-lite"/>
    </source>
</evidence>
<dbReference type="GeneID" id="18827803"/>
<feature type="region of interest" description="Disordered" evidence="1">
    <location>
        <begin position="1"/>
        <end position="30"/>
    </location>
</feature>
<keyword evidence="3" id="KW-1185">Reference proteome</keyword>
<feature type="compositionally biased region" description="Polar residues" evidence="1">
    <location>
        <begin position="1"/>
        <end position="12"/>
    </location>
</feature>
<dbReference type="KEGG" id="abp:AGABI1DRAFT132917"/>
<dbReference type="Proteomes" id="UP000008493">
    <property type="component" value="Unassembled WGS sequence"/>
</dbReference>
<protein>
    <submittedName>
        <fullName evidence="2">Uncharacterized protein</fullName>
    </submittedName>
</protein>
<evidence type="ECO:0000313" key="3">
    <source>
        <dbReference type="Proteomes" id="UP000008493"/>
    </source>
</evidence>
<organism evidence="2 3">
    <name type="scientific">Agaricus bisporus var. burnettii (strain JB137-S8 / ATCC MYA-4627 / FGSC 10392)</name>
    <name type="common">White button mushroom</name>
    <dbReference type="NCBI Taxonomy" id="597362"/>
    <lineage>
        <taxon>Eukaryota</taxon>
        <taxon>Fungi</taxon>
        <taxon>Dikarya</taxon>
        <taxon>Basidiomycota</taxon>
        <taxon>Agaricomycotina</taxon>
        <taxon>Agaricomycetes</taxon>
        <taxon>Agaricomycetidae</taxon>
        <taxon>Agaricales</taxon>
        <taxon>Agaricineae</taxon>
        <taxon>Agaricaceae</taxon>
        <taxon>Agaricus</taxon>
    </lineage>
</organism>
<dbReference type="HOGENOM" id="CLU_3142696_0_0_1"/>